<dbReference type="Gene3D" id="3.10.450.50">
    <property type="match status" value="1"/>
</dbReference>
<dbReference type="AlphaFoldDB" id="A0AAW8DWI7"/>
<dbReference type="GO" id="GO:0016853">
    <property type="term" value="F:isomerase activity"/>
    <property type="evidence" value="ECO:0007669"/>
    <property type="project" value="UniProtKB-KW"/>
</dbReference>
<keyword evidence="1" id="KW-0732">Signal</keyword>
<evidence type="ECO:0000256" key="1">
    <source>
        <dbReference type="SAM" id="SignalP"/>
    </source>
</evidence>
<dbReference type="SUPFAM" id="SSF54427">
    <property type="entry name" value="NTF2-like"/>
    <property type="match status" value="1"/>
</dbReference>
<feature type="chain" id="PRO_5043756849" evidence="1">
    <location>
        <begin position="24"/>
        <end position="160"/>
    </location>
</feature>
<evidence type="ECO:0000313" key="4">
    <source>
        <dbReference type="Proteomes" id="UP001244295"/>
    </source>
</evidence>
<evidence type="ECO:0000259" key="2">
    <source>
        <dbReference type="Pfam" id="PF24125"/>
    </source>
</evidence>
<dbReference type="InterPro" id="IPR056203">
    <property type="entry name" value="Cds6_C"/>
</dbReference>
<dbReference type="InterPro" id="IPR032710">
    <property type="entry name" value="NTF2-like_dom_sf"/>
</dbReference>
<gene>
    <name evidence="3" type="ORF">J2W25_002515</name>
</gene>
<sequence length="160" mass="16962">MHRIVAQGSSLVAAGLLATAGIAATPAAAPVAAVAPAAATANPTNPVTHLAEVESAVRAWAAAWSARDVERYLAAYASDFTPARGQTRERWEADRRARITGKSRISVGIEGLVISVQGTSASAQFRQVYRADALTETDRKTLELQRVGPRWLIRKESAGN</sequence>
<dbReference type="Pfam" id="PF24125">
    <property type="entry name" value="Cds6_C"/>
    <property type="match status" value="1"/>
</dbReference>
<organism evidence="3 4">
    <name type="scientific">Variovorax boronicumulans</name>
    <dbReference type="NCBI Taxonomy" id="436515"/>
    <lineage>
        <taxon>Bacteria</taxon>
        <taxon>Pseudomonadati</taxon>
        <taxon>Pseudomonadota</taxon>
        <taxon>Betaproteobacteria</taxon>
        <taxon>Burkholderiales</taxon>
        <taxon>Comamonadaceae</taxon>
        <taxon>Variovorax</taxon>
    </lineage>
</organism>
<dbReference type="RefSeq" id="WP_307636953.1">
    <property type="nucleotide sequence ID" value="NZ_JAUSRR010000004.1"/>
</dbReference>
<reference evidence="3" key="1">
    <citation type="submission" date="2023-07" db="EMBL/GenBank/DDBJ databases">
        <title>Sorghum-associated microbial communities from plants grown in Nebraska, USA.</title>
        <authorList>
            <person name="Schachtman D."/>
        </authorList>
    </citation>
    <scope>NUCLEOTIDE SEQUENCE</scope>
    <source>
        <strain evidence="3">DS2795</strain>
    </source>
</reference>
<protein>
    <submittedName>
        <fullName evidence="3">Ketosteroid isomerase-like protein</fullName>
    </submittedName>
</protein>
<feature type="signal peptide" evidence="1">
    <location>
        <begin position="1"/>
        <end position="23"/>
    </location>
</feature>
<accession>A0AAW8DWI7</accession>
<feature type="domain" description="Cds6 C-terminal" evidence="2">
    <location>
        <begin position="53"/>
        <end position="155"/>
    </location>
</feature>
<evidence type="ECO:0000313" key="3">
    <source>
        <dbReference type="EMBL" id="MDP9923492.1"/>
    </source>
</evidence>
<proteinExistence type="predicted"/>
<comment type="caution">
    <text evidence="3">The sequence shown here is derived from an EMBL/GenBank/DDBJ whole genome shotgun (WGS) entry which is preliminary data.</text>
</comment>
<keyword evidence="3" id="KW-0413">Isomerase</keyword>
<dbReference type="Proteomes" id="UP001244295">
    <property type="component" value="Unassembled WGS sequence"/>
</dbReference>
<name>A0AAW8DWI7_9BURK</name>
<dbReference type="EMBL" id="JAUSRR010000004">
    <property type="protein sequence ID" value="MDP9923492.1"/>
    <property type="molecule type" value="Genomic_DNA"/>
</dbReference>